<dbReference type="InterPro" id="IPR012657">
    <property type="entry name" value="23S_rRNA-intervening_sequence"/>
</dbReference>
<name>A0A2H0X7G3_UNCKA</name>
<dbReference type="PANTHER" id="PTHR38471:SF2">
    <property type="entry name" value="FOUR HELIX BUNDLE PROTEIN"/>
    <property type="match status" value="1"/>
</dbReference>
<accession>A0A2H0X7G3</accession>
<evidence type="ECO:0008006" key="3">
    <source>
        <dbReference type="Google" id="ProtNLM"/>
    </source>
</evidence>
<gene>
    <name evidence="1" type="ORF">COT52_01625</name>
</gene>
<comment type="caution">
    <text evidence="1">The sequence shown here is derived from an EMBL/GenBank/DDBJ whole genome shotgun (WGS) entry which is preliminary data.</text>
</comment>
<dbReference type="InterPro" id="IPR036583">
    <property type="entry name" value="23S_rRNA_IVS_sf"/>
</dbReference>
<dbReference type="Gene3D" id="1.20.1440.60">
    <property type="entry name" value="23S rRNA-intervening sequence"/>
    <property type="match status" value="1"/>
</dbReference>
<protein>
    <recommendedName>
        <fullName evidence="3">Four helix bundle protein</fullName>
    </recommendedName>
</protein>
<dbReference type="EMBL" id="PEYW01000024">
    <property type="protein sequence ID" value="PIS20863.1"/>
    <property type="molecule type" value="Genomic_DNA"/>
</dbReference>
<dbReference type="AlphaFoldDB" id="A0A2H0X7G3"/>
<evidence type="ECO:0000313" key="1">
    <source>
        <dbReference type="EMBL" id="PIS20863.1"/>
    </source>
</evidence>
<dbReference type="PANTHER" id="PTHR38471">
    <property type="entry name" value="FOUR HELIX BUNDLE PROTEIN"/>
    <property type="match status" value="1"/>
</dbReference>
<reference evidence="2" key="1">
    <citation type="submission" date="2017-09" db="EMBL/GenBank/DDBJ databases">
        <title>Depth-based differentiation of microbial function through sediment-hosted aquifers and enrichment of novel symbionts in the deep terrestrial subsurface.</title>
        <authorList>
            <person name="Probst A.J."/>
            <person name="Ladd B."/>
            <person name="Jarett J.K."/>
            <person name="Geller-Mcgrath D.E."/>
            <person name="Sieber C.M.K."/>
            <person name="Emerson J.B."/>
            <person name="Anantharaman K."/>
            <person name="Thomas B.C."/>
            <person name="Malmstrom R."/>
            <person name="Stieglmeier M."/>
            <person name="Klingl A."/>
            <person name="Woyke T."/>
            <person name="Ryan C.M."/>
            <person name="Banfield J.F."/>
        </authorList>
    </citation>
    <scope>NUCLEOTIDE SEQUENCE [LARGE SCALE GENOMIC DNA]</scope>
</reference>
<dbReference type="NCBIfam" id="TIGR02436">
    <property type="entry name" value="four helix bundle protein"/>
    <property type="match status" value="1"/>
</dbReference>
<dbReference type="Pfam" id="PF05635">
    <property type="entry name" value="23S_rRNA_IVP"/>
    <property type="match status" value="1"/>
</dbReference>
<dbReference type="SUPFAM" id="SSF158446">
    <property type="entry name" value="IVS-encoded protein-like"/>
    <property type="match status" value="1"/>
</dbReference>
<feature type="non-terminal residue" evidence="1">
    <location>
        <position position="75"/>
    </location>
</feature>
<dbReference type="Proteomes" id="UP000231414">
    <property type="component" value="Unassembled WGS sequence"/>
</dbReference>
<sequence length="75" mass="8572">MSNLKTQNENSNVKIRAYKFSLSIINFIGNLPNNKTYWVFSDQLLRSSTSIGANIVEASSSSSRREFVKYYEISL</sequence>
<evidence type="ECO:0000313" key="2">
    <source>
        <dbReference type="Proteomes" id="UP000231414"/>
    </source>
</evidence>
<organism evidence="1 2">
    <name type="scientific">candidate division WWE3 bacterium CG08_land_8_20_14_0_20_43_13</name>
    <dbReference type="NCBI Taxonomy" id="1975087"/>
    <lineage>
        <taxon>Bacteria</taxon>
        <taxon>Katanobacteria</taxon>
    </lineage>
</organism>
<proteinExistence type="predicted"/>